<feature type="domain" description="Carrier" evidence="11">
    <location>
        <begin position="3558"/>
        <end position="3635"/>
    </location>
</feature>
<dbReference type="Pfam" id="PF08242">
    <property type="entry name" value="Methyltransf_12"/>
    <property type="match status" value="1"/>
</dbReference>
<feature type="active site" description="Proton acceptor; for dehydratase activity" evidence="9">
    <location>
        <position position="980"/>
    </location>
</feature>
<evidence type="ECO:0000259" key="13">
    <source>
        <dbReference type="PROSITE" id="PS52019"/>
    </source>
</evidence>
<evidence type="ECO:0000256" key="10">
    <source>
        <dbReference type="SAM" id="MobiDB-lite"/>
    </source>
</evidence>
<evidence type="ECO:0000256" key="4">
    <source>
        <dbReference type="ARBA" id="ARBA00022603"/>
    </source>
</evidence>
<dbReference type="PANTHER" id="PTHR43775">
    <property type="entry name" value="FATTY ACID SYNTHASE"/>
    <property type="match status" value="1"/>
</dbReference>
<dbReference type="InterPro" id="IPR049900">
    <property type="entry name" value="PKS_mFAS_DH"/>
</dbReference>
<dbReference type="SMART" id="SM00827">
    <property type="entry name" value="PKS_AT"/>
    <property type="match status" value="1"/>
</dbReference>
<dbReference type="Pfam" id="PF00550">
    <property type="entry name" value="PP-binding"/>
    <property type="match status" value="2"/>
</dbReference>
<dbReference type="InterPro" id="IPR049552">
    <property type="entry name" value="PKS_DH_N"/>
</dbReference>
<dbReference type="SMART" id="SM00825">
    <property type="entry name" value="PKS_KS"/>
    <property type="match status" value="1"/>
</dbReference>
<dbReference type="GeneID" id="81441078"/>
<evidence type="ECO:0000256" key="6">
    <source>
        <dbReference type="ARBA" id="ARBA00022737"/>
    </source>
</evidence>
<reference evidence="14" key="1">
    <citation type="submission" date="2022-11" db="EMBL/GenBank/DDBJ databases">
        <authorList>
            <person name="Petersen C."/>
        </authorList>
    </citation>
    <scope>NUCLEOTIDE SEQUENCE</scope>
    <source>
        <strain evidence="14">IBT 29864</strain>
    </source>
</reference>
<dbReference type="InterPro" id="IPR013217">
    <property type="entry name" value="Methyltransf_12"/>
</dbReference>
<dbReference type="InterPro" id="IPR014043">
    <property type="entry name" value="Acyl_transferase_dom"/>
</dbReference>
<dbReference type="EMBL" id="JAPZBS010000007">
    <property type="protein sequence ID" value="KAJ5369220.1"/>
    <property type="molecule type" value="Genomic_DNA"/>
</dbReference>
<dbReference type="PANTHER" id="PTHR43775:SF20">
    <property type="entry name" value="HYBRID PKS-NRPS SYNTHETASE APDA"/>
    <property type="match status" value="1"/>
</dbReference>
<comment type="similarity">
    <text evidence="8">In the C-terminal section; belongs to the NRP synthetase family.</text>
</comment>
<feature type="active site" description="Proton donor; for dehydratase activity" evidence="9">
    <location>
        <position position="1155"/>
    </location>
</feature>
<dbReference type="Pfam" id="PF14765">
    <property type="entry name" value="PS-DH"/>
    <property type="match status" value="1"/>
</dbReference>
<dbReference type="SUPFAM" id="SSF53901">
    <property type="entry name" value="Thiolase-like"/>
    <property type="match status" value="1"/>
</dbReference>
<dbReference type="PROSITE" id="PS00455">
    <property type="entry name" value="AMP_BINDING"/>
    <property type="match status" value="1"/>
</dbReference>
<dbReference type="InterPro" id="IPR050091">
    <property type="entry name" value="PKS_NRPS_Biosynth_Enz"/>
</dbReference>
<dbReference type="InterPro" id="IPR001227">
    <property type="entry name" value="Ac_transferase_dom_sf"/>
</dbReference>
<dbReference type="InterPro" id="IPR016036">
    <property type="entry name" value="Malonyl_transacylase_ACP-bd"/>
</dbReference>
<dbReference type="PROSITE" id="PS50075">
    <property type="entry name" value="CARRIER"/>
    <property type="match status" value="2"/>
</dbReference>
<dbReference type="InterPro" id="IPR020806">
    <property type="entry name" value="PKS_PP-bd"/>
</dbReference>
<dbReference type="Gene3D" id="1.10.1200.10">
    <property type="entry name" value="ACP-like"/>
    <property type="match status" value="2"/>
</dbReference>
<dbReference type="Gene3D" id="3.30.559.30">
    <property type="entry name" value="Nonribosomal peptide synthetase, condensation domain"/>
    <property type="match status" value="1"/>
</dbReference>
<dbReference type="SUPFAM" id="SSF55048">
    <property type="entry name" value="Probable ACP-binding domain of malonyl-CoA ACP transacylase"/>
    <property type="match status" value="1"/>
</dbReference>
<dbReference type="Pfam" id="PF00109">
    <property type="entry name" value="ketoacyl-synt"/>
    <property type="match status" value="1"/>
</dbReference>
<dbReference type="InterPro" id="IPR032821">
    <property type="entry name" value="PKS_assoc"/>
</dbReference>
<evidence type="ECO:0000256" key="1">
    <source>
        <dbReference type="ARBA" id="ARBA00022450"/>
    </source>
</evidence>
<dbReference type="Gene3D" id="3.30.300.30">
    <property type="match status" value="1"/>
</dbReference>
<evidence type="ECO:0000256" key="3">
    <source>
        <dbReference type="ARBA" id="ARBA00022598"/>
    </source>
</evidence>
<dbReference type="Gene3D" id="3.40.47.10">
    <property type="match status" value="1"/>
</dbReference>
<dbReference type="Pfam" id="PF00698">
    <property type="entry name" value="Acyl_transf_1"/>
    <property type="match status" value="1"/>
</dbReference>
<dbReference type="OrthoDB" id="329835at2759"/>
<dbReference type="Gene3D" id="3.40.366.10">
    <property type="entry name" value="Malonyl-Coenzyme A Acyl Carrier Protein, domain 2"/>
    <property type="match status" value="1"/>
</dbReference>
<organism evidence="14 15">
    <name type="scientific">Penicillium cataractarum</name>
    <dbReference type="NCBI Taxonomy" id="2100454"/>
    <lineage>
        <taxon>Eukaryota</taxon>
        <taxon>Fungi</taxon>
        <taxon>Dikarya</taxon>
        <taxon>Ascomycota</taxon>
        <taxon>Pezizomycotina</taxon>
        <taxon>Eurotiomycetes</taxon>
        <taxon>Eurotiomycetidae</taxon>
        <taxon>Eurotiales</taxon>
        <taxon>Aspergillaceae</taxon>
        <taxon>Penicillium</taxon>
    </lineage>
</organism>
<dbReference type="InterPro" id="IPR013968">
    <property type="entry name" value="PKS_KR"/>
</dbReference>
<name>A0A9W9V7F7_9EURO</name>
<evidence type="ECO:0000259" key="12">
    <source>
        <dbReference type="PROSITE" id="PS52004"/>
    </source>
</evidence>
<keyword evidence="15" id="KW-1185">Reference proteome</keyword>
<feature type="region of interest" description="N-terminal hotdog fold" evidence="9">
    <location>
        <begin position="948"/>
        <end position="1080"/>
    </location>
</feature>
<keyword evidence="7" id="KW-0511">Multifunctional enzyme</keyword>
<dbReference type="InterPro" id="IPR016035">
    <property type="entry name" value="Acyl_Trfase/lysoPLipase"/>
</dbReference>
<evidence type="ECO:0000256" key="7">
    <source>
        <dbReference type="ARBA" id="ARBA00023268"/>
    </source>
</evidence>
<proteinExistence type="inferred from homology"/>
<feature type="region of interest" description="Disordered" evidence="10">
    <location>
        <begin position="2531"/>
        <end position="2570"/>
    </location>
</feature>
<dbReference type="CDD" id="cd19532">
    <property type="entry name" value="C_PKS-NRPS"/>
    <property type="match status" value="1"/>
</dbReference>
<dbReference type="GO" id="GO:0008168">
    <property type="term" value="F:methyltransferase activity"/>
    <property type="evidence" value="ECO:0007669"/>
    <property type="project" value="UniProtKB-KW"/>
</dbReference>
<feature type="domain" description="PKS/mFAS DH" evidence="13">
    <location>
        <begin position="948"/>
        <end position="1248"/>
    </location>
</feature>
<sequence length="3995" mass="438934">MSSHCEARPEPIAIVGSACRFPGDAISPAKLWELLKEPRDVLAEIPDSRFNSKAFYHPDGTHHGTTNVRHSYVLSDDHRLFDAQFFGTKPIEANSIDPQQRLLLETVYECLESAGIPMEKLQGSNTGVYVGLMTNDYADLLGRDAQNLPTYFASGTARSILSNRVSYFFDWHGPSMTIDTACSSSLVALHQAVLSLRNGESNVAVAAGTNLLLGPEQYIAESKLKMLSPTGRSRMWDKDADGYARGDGIAAIFLKTLSAALADGDQIECIVRETGINQDGRTKGITMPNPVAQAALIHETYARAGLDLSKPSDRPQYFEAHGTGTPAGDPVEAQAISTAFYGPKANYRRTDADEEPLYVGSIKTVIGHTEGTAGLAAVLKASLALQHGVIPPNLLLNELNPSVRPFYDDLEILNRAREWPNLPAETARRASVNSFGFGGANAHAILESFEQGDVQLDPADLSTAILTPFNFSANSERSLLASLEEYSSCLKAHPHIDLRSLSWTLNCRRSTLPFRLSLVGSTAIDLAANLENAILSPSDILPPSQTSSIRQPKVLGIFTGQGAQWAQMGAELLLSSPLAANCIAELDFALQTLPEEDRPSWSLKDEILKDTHCSRIGEALFSQPLSTAVQVMLVQLLRTAGVEFIAVVGHSSGEIAAAYAAGYISARDAIRTAYYRGWSLQNARDCNGVKGAMMAVGTSLEDAKELCDMPSLEGRICVAASNSSASVTLSGDANAIDEAKDIFEDEKKFARLLKVDKAYHSHHMLPCAAPYIDAMQRCAITIQPRSDNKTAWISSVYSKDINDVNDSLADTYWSNNMINPVMFSQAISHAVAAFGPFDMAVEVGPHPALKGPALQTIQEISGMSLPYTGTLSRCKSDKKSFASSLGALWAHLGEHAVDFAGFDRRATGDDRQPMLLKGLPSYSWDHDRVYWHESRISSTLRVGSGEFHPLLGMKCPDGTEKELRWRNYLHPREIPWLSHHQVQGQIVFPAAGYISAATECLVQHYGLESIQLVDFQDVFIGQALVLEENSGVEVLFTLTVTDTSKDSVRALYSCYSAGSKGVSSMSLHASAQVDILLGDPDPEALPSCNESQHSFLHLEEERFYNFVSELGFGYTGPFRALTGLTRKMDEATGQIIVPVDEESNEPLIIHPGPLDAAIQSIMLAYSFPGDGRLRTLYLPTKIDRIRINPSSCVSMAGPGTLLPFYASVADARFAELSGDVDIYSADGKHTVVQLQGLHTTPLSPLSSATDVPMFTEMTWLAEEPSGREGDVIRSWLIEDCTHSLDLERIAHFYLKNLHMSISATERPQAQLHHSHLLAYAGHCTTLVKSGDHPFAKQEWADDTNGSISEILQRLPDSIDAEVMRSVGESLPAIVCGETNILDILMQDNMLSRFYNGTLGIKSYLNEMGRIAGQIGNRYPHVNVLEIGAGAGEATEPILRELDTAFSSYTYTDFLENSLESAKDKFQPHQAKMAFRVLDIEKDVVEQGYGEGSYDLVIASLALYATENLQRTLSNIRRLLKPGGYLLTLEITDPNVMRFGVVLAGLPGWWLGHKEGRTLSPFVSHQKWNEMMKDAGFSGIDASILHDTEQLVPFSVMLTKAVDHRVKFLRDPLGTGHQRLDLQSLTVIGGKTSHTSAMVADIKNAVGWHFDKIRSYPELSDIGPDELPFMGTVLNLAELDSPALFNMSPETLKGFQELFRQSKNVLWVGHGALGENPAGNLFRGIQRTIAMEMRHLRMQSLNFSSIADTNPGLIGKKLLQFVATDVWDQSDQLGGMLWYTEPELSFQDGKMLIPRLRLSSQRNDRYNSSKRLIVDAIDRDSSAVAISKAENYHVLETKMLNPPLFGDRIEVQVTSCLLRSVSVSETDYMFLVTGKEPNGNGYLVMLAENLASRVYVPPSWIITRGDSEDQAIKSLLSLYVHVLAQSMFKKMAPGTALAVLEPEFSFAAALTHHARQAGVQLVFFTTTSSPCSYPWIHVHRYSTRRELSNKIPRNITRLFNVGGGDEVVLLLKSILPAECKSENEQNMTRDISEVSSSVNVNRFASQMQMTWTREDQDHVPVNINRLPRLSLQNLIETQGIVPQSLITLDHSKLPAQVRPATKVVKFAKNKTYWLVGLTGGLGLSLCQWMANQGAKYIALSSRNPKVDETWILRMAANGCTVRVFANDITNRTSVQSTHRQIVESMPPIGGVAQGAMVLQDTMFLDLDLARFNAALQPKVQGSVMLGELFSEDSLDFMIFFSSMAALTGNPGQAAYNAANMFMASLAAQRKIRGLAGHAINIGAIVGNGYVTRELNMGQQSYLYKVGHNWMSEQDFHEIFAEGVLSCMERKETADICSGLRIDDDDSKEWVSNPIFQHLVFKSNTLIEDDKKGKTSVMLKARLLEATSNIEVIEALQDAFTIKLQSALQLDPDKPILDMSPDELGVDSLNAVDFRSYFMKELGVDVTVLKIFNAGSIQELLAFVASCLPSHLVPNVAESDMGKSQESQPPSQSTPSDRPSTLQSLLSDPESQGTDEIKTFHLEYIPSVNRATSTSSASITAGDSSSDQDEDTSSLTSLDSESDAPEKQRIERTVPMSFGQSRFWFLRSLVQDQTAFNVTPTFELTGKINVDSLSHAVELVGQRHEALRTFFFTDENKRHMQGIWAKASLHLEHVFITDEAEVNVAKHRMKSHIFSIAEGEVMRVQLLTLTQGHHWLLFGFHHINMDGFSFENLWLELNESYEGIVKSPHSLQYPDFTTRQLREYEEGIWMEDLEYWRSEFAVLPEPIPLLPFSLQPARPTISSYATYRAQIRLGVELSNEVEKCCRMFKVTPFHFHLAMWQILLHRHLNIPSLCIGLADGSRADGDILQSVGMFLNLLPMRFSLDSSQSFGEALKEAKRVSQEALAHSRVPFDVILSELNVPRSASHSPLFQAFYNYRPRTEMSRHFCGCQAEGTLLTTGETSNDLHLDVVNFSNGDTLINLLVQQDLYSLEHAEILLRSYENLVQAFTRNPATKVSWPPLFSQTDIENAIETGREGPEVQTPWSSTLVHRIDDIMELYPTHVAMREPNGMQLTYSQLQERVATISNKLLGSGVAPGTRVSVFQAPSINWICSLLAIWRIGAVYLPLDKKVGIQRLSLMVAESRPAVILTDSTTTSDFVRFHSSAEGHNIGDLATSSEPLPPNVASPSQTAIIIYTSGSTGVPKGISLSHSSHLHQIQASSQTWSFPLGMETVLHQSSYAWDMSMYQILLSLCNAATLIIAPNSTRGDPVAITDLIESEKVTTVLATPTEYLAWLRDGQASLQRSSLALAISGGEPLTTGLLKGFQCLAKPDLRLFNVYGPAEVTIACSTEEIPYTKLNSDSLDSCLGLSTLPNYSVCIVDEDMQPLPIGIPGEVVIGGAGIAEGYLDPKLTKDSFLPDRYANPYFKSQGWTKVHRTGDRGRLTQDGRLTLLGRIKGDNQIKLGGIRINVEEIEASIVQSSGGAISQAIVSLRSGSKNHDGGSFLVAFVILANTENSEAESRLLRNLPASLPLPQYMRPAMVVPLAAFPQNTSGKVDRLAVSKIPISQPVPQVLTNGALTPMEESLRTLWQEVISQDIVGLHSLDSHADFFHVGGSSLSLVDLQAHVKDRFGVSVPLHQLFEASTLQGMASRIQKIFSEQSSSSVDWEEELEALLAEVPIIPDADVPDRPSGTGVVVLTGATGFIGKEILRQLVTDDRFHVIYCLAVRKPLTQLPAIFANRKVHVHHGNLGSPRLGLSDNDASSIFQSADIVIHNGADVSFMKSYQSLKLTNVASTAELVKLALPRRIPFHFISTASVTRFAGTDSFGEVSVASFPPPVIPQDGYATGKWVCEVFLERVSQSWGLPVWNHRPSSVTGSDAPELDLMSNVLRYCQTTKKIPASEAWSGVFDFISVESAAAQIIDGVRLSGTAPSTDGGVRFVYESGEIQVGQHEVQSMMESGAGEQFETVSLMEWVDAAEAAGMNALLGVYLRQAADGQILLPRLVKGSGEHLWTGAR</sequence>
<feature type="compositionally biased region" description="Low complexity" evidence="10">
    <location>
        <begin position="2482"/>
        <end position="2498"/>
    </location>
</feature>
<dbReference type="InterPro" id="IPR023213">
    <property type="entry name" value="CAT-like_dom_sf"/>
</dbReference>
<dbReference type="PROSITE" id="PS00606">
    <property type="entry name" value="KS3_1"/>
    <property type="match status" value="1"/>
</dbReference>
<dbReference type="GO" id="GO:0030639">
    <property type="term" value="P:polyketide biosynthetic process"/>
    <property type="evidence" value="ECO:0007669"/>
    <property type="project" value="UniProtKB-ARBA"/>
</dbReference>
<accession>A0A9W9V7F7</accession>
<dbReference type="SMART" id="SM00823">
    <property type="entry name" value="PKS_PP"/>
    <property type="match status" value="2"/>
</dbReference>
<dbReference type="GO" id="GO:0016874">
    <property type="term" value="F:ligase activity"/>
    <property type="evidence" value="ECO:0007669"/>
    <property type="project" value="UniProtKB-KW"/>
</dbReference>
<dbReference type="CDD" id="cd00833">
    <property type="entry name" value="PKS"/>
    <property type="match status" value="1"/>
</dbReference>
<dbReference type="SMART" id="SM00822">
    <property type="entry name" value="PKS_KR"/>
    <property type="match status" value="1"/>
</dbReference>
<dbReference type="Gene3D" id="3.30.559.10">
    <property type="entry name" value="Chloramphenicol acetyltransferase-like domain"/>
    <property type="match status" value="1"/>
</dbReference>
<dbReference type="SUPFAM" id="SSF51735">
    <property type="entry name" value="NAD(P)-binding Rossmann-fold domains"/>
    <property type="match status" value="2"/>
</dbReference>
<protein>
    <submittedName>
        <fullName evidence="14">Polyketide synthase-nonribosomal peptide synthetase</fullName>
    </submittedName>
</protein>
<dbReference type="InterPro" id="IPR029063">
    <property type="entry name" value="SAM-dependent_MTases_sf"/>
</dbReference>
<dbReference type="SUPFAM" id="SSF53335">
    <property type="entry name" value="S-adenosyl-L-methionine-dependent methyltransferases"/>
    <property type="match status" value="1"/>
</dbReference>
<dbReference type="InterPro" id="IPR049551">
    <property type="entry name" value="PKS_DH_C"/>
</dbReference>
<dbReference type="SUPFAM" id="SSF52151">
    <property type="entry name" value="FabD/lysophospholipase-like"/>
    <property type="match status" value="1"/>
</dbReference>
<dbReference type="InterPro" id="IPR036736">
    <property type="entry name" value="ACP-like_sf"/>
</dbReference>
<dbReference type="PROSITE" id="PS52004">
    <property type="entry name" value="KS3_2"/>
    <property type="match status" value="1"/>
</dbReference>
<comment type="caution">
    <text evidence="14">The sequence shown here is derived from an EMBL/GenBank/DDBJ whole genome shotgun (WGS) entry which is preliminary data.</text>
</comment>
<feature type="domain" description="Ketosynthase family 3 (KS3)" evidence="12">
    <location>
        <begin position="9"/>
        <end position="448"/>
    </location>
</feature>
<dbReference type="SUPFAM" id="SSF47336">
    <property type="entry name" value="ACP-like"/>
    <property type="match status" value="2"/>
</dbReference>
<dbReference type="InterPro" id="IPR020807">
    <property type="entry name" value="PKS_DH"/>
</dbReference>
<dbReference type="InterPro" id="IPR018201">
    <property type="entry name" value="Ketoacyl_synth_AS"/>
</dbReference>
<dbReference type="FunFam" id="3.40.47.10:FF:000019">
    <property type="entry name" value="Polyketide synthase type I"/>
    <property type="match status" value="1"/>
</dbReference>
<feature type="compositionally biased region" description="Polar residues" evidence="10">
    <location>
        <begin position="2499"/>
        <end position="2510"/>
    </location>
</feature>
<reference evidence="14" key="2">
    <citation type="journal article" date="2023" name="IMA Fungus">
        <title>Comparative genomic study of the Penicillium genus elucidates a diverse pangenome and 15 lateral gene transfer events.</title>
        <authorList>
            <person name="Petersen C."/>
            <person name="Sorensen T."/>
            <person name="Nielsen M.R."/>
            <person name="Sondergaard T.E."/>
            <person name="Sorensen J.L."/>
            <person name="Fitzpatrick D.A."/>
            <person name="Frisvad J.C."/>
            <person name="Nielsen K.L."/>
        </authorList>
    </citation>
    <scope>NUCLEOTIDE SEQUENCE</scope>
    <source>
        <strain evidence="14">IBT 29864</strain>
    </source>
</reference>
<dbReference type="InterPro" id="IPR009081">
    <property type="entry name" value="PP-bd_ACP"/>
</dbReference>
<dbReference type="Pfam" id="PF16197">
    <property type="entry name" value="KAsynt_C_assoc"/>
    <property type="match status" value="1"/>
</dbReference>
<dbReference type="GO" id="GO:0004315">
    <property type="term" value="F:3-oxoacyl-[acyl-carrier-protein] synthase activity"/>
    <property type="evidence" value="ECO:0007669"/>
    <property type="project" value="InterPro"/>
</dbReference>
<evidence type="ECO:0000256" key="5">
    <source>
        <dbReference type="ARBA" id="ARBA00022679"/>
    </source>
</evidence>
<dbReference type="InterPro" id="IPR016039">
    <property type="entry name" value="Thiolase-like"/>
</dbReference>
<evidence type="ECO:0000313" key="14">
    <source>
        <dbReference type="EMBL" id="KAJ5369220.1"/>
    </source>
</evidence>
<evidence type="ECO:0000256" key="9">
    <source>
        <dbReference type="PROSITE-ProRule" id="PRU01363"/>
    </source>
</evidence>
<keyword evidence="2" id="KW-0597">Phosphoprotein</keyword>
<dbReference type="InterPro" id="IPR001242">
    <property type="entry name" value="Condensation_dom"/>
</dbReference>
<keyword evidence="5" id="KW-0808">Transferase</keyword>
<dbReference type="InterPro" id="IPR036291">
    <property type="entry name" value="NAD(P)-bd_dom_sf"/>
</dbReference>
<dbReference type="Gene3D" id="3.40.50.720">
    <property type="entry name" value="NAD(P)-binding Rossmann-like Domain"/>
    <property type="match status" value="2"/>
</dbReference>
<dbReference type="Pfam" id="PF00668">
    <property type="entry name" value="Condensation"/>
    <property type="match status" value="1"/>
</dbReference>
<keyword evidence="3" id="KW-0436">Ligase</keyword>
<evidence type="ECO:0000259" key="11">
    <source>
        <dbReference type="PROSITE" id="PS50075"/>
    </source>
</evidence>
<dbReference type="InterPro" id="IPR014031">
    <property type="entry name" value="Ketoacyl_synth_C"/>
</dbReference>
<keyword evidence="4" id="KW-0489">Methyltransferase</keyword>
<dbReference type="GO" id="GO:1901336">
    <property type="term" value="P:lactone biosynthetic process"/>
    <property type="evidence" value="ECO:0007669"/>
    <property type="project" value="UniProtKB-ARBA"/>
</dbReference>
<evidence type="ECO:0000313" key="15">
    <source>
        <dbReference type="Proteomes" id="UP001147782"/>
    </source>
</evidence>
<feature type="region of interest" description="Disordered" evidence="10">
    <location>
        <begin position="2476"/>
        <end position="2510"/>
    </location>
</feature>
<dbReference type="CDD" id="cd02440">
    <property type="entry name" value="AdoMet_MTases"/>
    <property type="match status" value="1"/>
</dbReference>
<dbReference type="SMART" id="SM00826">
    <property type="entry name" value="PKS_DH"/>
    <property type="match status" value="1"/>
</dbReference>
<dbReference type="Pfam" id="PF02801">
    <property type="entry name" value="Ketoacyl-synt_C"/>
    <property type="match status" value="1"/>
</dbReference>
<dbReference type="InterPro" id="IPR057326">
    <property type="entry name" value="KR_dom"/>
</dbReference>
<gene>
    <name evidence="14" type="ORF">N7496_008980</name>
</gene>
<dbReference type="Gene3D" id="3.10.129.110">
    <property type="entry name" value="Polyketide synthase dehydratase"/>
    <property type="match status" value="1"/>
</dbReference>
<dbReference type="GO" id="GO:0032259">
    <property type="term" value="P:methylation"/>
    <property type="evidence" value="ECO:0007669"/>
    <property type="project" value="UniProtKB-KW"/>
</dbReference>
<dbReference type="Pfam" id="PF07993">
    <property type="entry name" value="NAD_binding_4"/>
    <property type="match status" value="1"/>
</dbReference>
<dbReference type="GO" id="GO:0009403">
    <property type="term" value="P:toxin biosynthetic process"/>
    <property type="evidence" value="ECO:0007669"/>
    <property type="project" value="UniProtKB-ARBA"/>
</dbReference>
<dbReference type="Pfam" id="PF00501">
    <property type="entry name" value="AMP-binding"/>
    <property type="match status" value="1"/>
</dbReference>
<dbReference type="Gene3D" id="3.40.50.150">
    <property type="entry name" value="Vaccinia Virus protein VP39"/>
    <property type="match status" value="1"/>
</dbReference>
<dbReference type="Pfam" id="PF08659">
    <property type="entry name" value="KR"/>
    <property type="match status" value="1"/>
</dbReference>
<dbReference type="SUPFAM" id="SSF56801">
    <property type="entry name" value="Acetyl-CoA synthetase-like"/>
    <property type="match status" value="1"/>
</dbReference>
<dbReference type="PROSITE" id="PS52019">
    <property type="entry name" value="PKS_MFAS_DH"/>
    <property type="match status" value="1"/>
</dbReference>
<dbReference type="InterPro" id="IPR000873">
    <property type="entry name" value="AMP-dep_synth/lig_dom"/>
</dbReference>
<dbReference type="GO" id="GO:0006633">
    <property type="term" value="P:fatty acid biosynthetic process"/>
    <property type="evidence" value="ECO:0007669"/>
    <property type="project" value="InterPro"/>
</dbReference>
<dbReference type="Gene3D" id="3.40.50.12780">
    <property type="entry name" value="N-terminal domain of ligase-like"/>
    <property type="match status" value="1"/>
</dbReference>
<dbReference type="GO" id="GO:0004312">
    <property type="term" value="F:fatty acid synthase activity"/>
    <property type="evidence" value="ECO:0007669"/>
    <property type="project" value="TreeGrafter"/>
</dbReference>
<dbReference type="InterPro" id="IPR042104">
    <property type="entry name" value="PKS_dehydratase_sf"/>
</dbReference>
<dbReference type="SUPFAM" id="SSF52777">
    <property type="entry name" value="CoA-dependent acyltransferases"/>
    <property type="match status" value="2"/>
</dbReference>
<dbReference type="InterPro" id="IPR014030">
    <property type="entry name" value="Ketoacyl_synth_N"/>
</dbReference>
<keyword evidence="1" id="KW-0596">Phosphopantetheine</keyword>
<dbReference type="InterPro" id="IPR042099">
    <property type="entry name" value="ANL_N_sf"/>
</dbReference>
<evidence type="ECO:0000256" key="8">
    <source>
        <dbReference type="ARBA" id="ARBA00029443"/>
    </source>
</evidence>
<dbReference type="InterPro" id="IPR020841">
    <property type="entry name" value="PKS_Beta-ketoAc_synthase_dom"/>
</dbReference>
<dbReference type="CDD" id="cd05930">
    <property type="entry name" value="A_NRPS"/>
    <property type="match status" value="1"/>
</dbReference>
<evidence type="ECO:0000256" key="2">
    <source>
        <dbReference type="ARBA" id="ARBA00022553"/>
    </source>
</evidence>
<feature type="compositionally biased region" description="Low complexity" evidence="10">
    <location>
        <begin position="2531"/>
        <end position="2543"/>
    </location>
</feature>
<dbReference type="RefSeq" id="XP_056553962.1">
    <property type="nucleotide sequence ID" value="XM_056701899.1"/>
</dbReference>
<feature type="region of interest" description="C-terminal hotdog fold" evidence="9">
    <location>
        <begin position="1095"/>
        <end position="1248"/>
    </location>
</feature>
<dbReference type="InterPro" id="IPR020845">
    <property type="entry name" value="AMP-binding_CS"/>
</dbReference>
<dbReference type="InterPro" id="IPR013120">
    <property type="entry name" value="FAR_NAD-bd"/>
</dbReference>
<feature type="domain" description="Carrier" evidence="11">
    <location>
        <begin position="2385"/>
        <end position="2466"/>
    </location>
</feature>
<dbReference type="Proteomes" id="UP001147782">
    <property type="component" value="Unassembled WGS sequence"/>
</dbReference>
<dbReference type="Pfam" id="PF21089">
    <property type="entry name" value="PKS_DH_N"/>
    <property type="match status" value="1"/>
</dbReference>
<dbReference type="GO" id="GO:0031177">
    <property type="term" value="F:phosphopantetheine binding"/>
    <property type="evidence" value="ECO:0007669"/>
    <property type="project" value="InterPro"/>
</dbReference>
<keyword evidence="6" id="KW-0677">Repeat</keyword>
<dbReference type="InterPro" id="IPR045851">
    <property type="entry name" value="AMP-bd_C_sf"/>
</dbReference>